<dbReference type="AlphaFoldDB" id="A6GK77"/>
<feature type="transmembrane region" description="Helical" evidence="1">
    <location>
        <begin position="61"/>
        <end position="85"/>
    </location>
</feature>
<dbReference type="Proteomes" id="UP000005801">
    <property type="component" value="Unassembled WGS sequence"/>
</dbReference>
<reference evidence="2 3" key="1">
    <citation type="submission" date="2007-06" db="EMBL/GenBank/DDBJ databases">
        <authorList>
            <person name="Shimkets L."/>
            <person name="Ferriera S."/>
            <person name="Johnson J."/>
            <person name="Kravitz S."/>
            <person name="Beeson K."/>
            <person name="Sutton G."/>
            <person name="Rogers Y.-H."/>
            <person name="Friedman R."/>
            <person name="Frazier M."/>
            <person name="Venter J.C."/>
        </authorList>
    </citation>
    <scope>NUCLEOTIDE SEQUENCE [LARGE SCALE GENOMIC DNA]</scope>
    <source>
        <strain evidence="2 3">SIR-1</strain>
    </source>
</reference>
<sequence>MFRPWLRVARPDDWTGNLARLGLIPVYFIALLAVTIGRIPSSWLVIGFGFEVLTRAVLGLVMIYLLGWVRAVAFSLVPGAVVLYGRRLWFPHRGRRVLVRTTAVTAVEVELRPPPRGEVFLIELDDGAVYDLCPVHWNGATRIYAVLARRVRRAQAREERRRK</sequence>
<evidence type="ECO:0000313" key="2">
    <source>
        <dbReference type="EMBL" id="EDM73719.1"/>
    </source>
</evidence>
<dbReference type="OrthoDB" id="9846605at2"/>
<proteinExistence type="predicted"/>
<keyword evidence="1" id="KW-0472">Membrane</keyword>
<keyword evidence="1" id="KW-0812">Transmembrane</keyword>
<accession>A6GK77</accession>
<organism evidence="2 3">
    <name type="scientific">Plesiocystis pacifica SIR-1</name>
    <dbReference type="NCBI Taxonomy" id="391625"/>
    <lineage>
        <taxon>Bacteria</taxon>
        <taxon>Pseudomonadati</taxon>
        <taxon>Myxococcota</taxon>
        <taxon>Polyangia</taxon>
        <taxon>Nannocystales</taxon>
        <taxon>Nannocystaceae</taxon>
        <taxon>Plesiocystis</taxon>
    </lineage>
</organism>
<dbReference type="EMBL" id="ABCS01000185">
    <property type="protein sequence ID" value="EDM73719.1"/>
    <property type="molecule type" value="Genomic_DNA"/>
</dbReference>
<dbReference type="RefSeq" id="WP_006977113.1">
    <property type="nucleotide sequence ID" value="NZ_ABCS01000185.1"/>
</dbReference>
<evidence type="ECO:0000313" key="3">
    <source>
        <dbReference type="Proteomes" id="UP000005801"/>
    </source>
</evidence>
<protein>
    <submittedName>
        <fullName evidence="2">Uncharacterized protein</fullName>
    </submittedName>
</protein>
<keyword evidence="3" id="KW-1185">Reference proteome</keyword>
<evidence type="ECO:0000256" key="1">
    <source>
        <dbReference type="SAM" id="Phobius"/>
    </source>
</evidence>
<gene>
    <name evidence="2" type="ORF">PPSIR1_10010</name>
</gene>
<feature type="transmembrane region" description="Helical" evidence="1">
    <location>
        <begin position="21"/>
        <end position="41"/>
    </location>
</feature>
<name>A6GK77_9BACT</name>
<keyword evidence="1" id="KW-1133">Transmembrane helix</keyword>
<comment type="caution">
    <text evidence="2">The sequence shown here is derived from an EMBL/GenBank/DDBJ whole genome shotgun (WGS) entry which is preliminary data.</text>
</comment>